<evidence type="ECO:0000313" key="4">
    <source>
        <dbReference type="Proteomes" id="UP000472241"/>
    </source>
</evidence>
<reference evidence="3" key="2">
    <citation type="submission" date="2025-09" db="UniProtKB">
        <authorList>
            <consortium name="Ensembl"/>
        </authorList>
    </citation>
    <scope>IDENTIFICATION</scope>
</reference>
<evidence type="ECO:0000313" key="3">
    <source>
        <dbReference type="Ensembl" id="ENSLCNP00005014118.1"/>
    </source>
</evidence>
<name>A0A667H162_LYNCA</name>
<organism evidence="3 4">
    <name type="scientific">Lynx canadensis</name>
    <name type="common">Canada lynx</name>
    <name type="synonym">Felis canadensis</name>
    <dbReference type="NCBI Taxonomy" id="61383"/>
    <lineage>
        <taxon>Eukaryota</taxon>
        <taxon>Metazoa</taxon>
        <taxon>Chordata</taxon>
        <taxon>Craniata</taxon>
        <taxon>Vertebrata</taxon>
        <taxon>Euteleostomi</taxon>
        <taxon>Mammalia</taxon>
        <taxon>Eutheria</taxon>
        <taxon>Laurasiatheria</taxon>
        <taxon>Carnivora</taxon>
        <taxon>Feliformia</taxon>
        <taxon>Felidae</taxon>
        <taxon>Felinae</taxon>
        <taxon>Lynx</taxon>
    </lineage>
</organism>
<keyword evidence="4" id="KW-1185">Reference proteome</keyword>
<keyword evidence="2" id="KW-0496">Mitochondrion</keyword>
<dbReference type="GO" id="GO:0005739">
    <property type="term" value="C:mitochondrion"/>
    <property type="evidence" value="ECO:0007669"/>
    <property type="project" value="UniProtKB-SubCell"/>
</dbReference>
<dbReference type="Gene3D" id="1.10.10.140">
    <property type="entry name" value="Cytochrome c oxidase, subunit VIb"/>
    <property type="match status" value="1"/>
</dbReference>
<dbReference type="InterPro" id="IPR003213">
    <property type="entry name" value="Cyt_c_oxidase_su6B"/>
</dbReference>
<sequence>MSLGGSTTAEDIKTQIKNYQTAPFDSHFPNQNQTRNRWQNCLSFHHCEKTMTARGDDVSMCKIVLGVCTQSIPYPGGDHPGMMAWH</sequence>
<dbReference type="Proteomes" id="UP000472241">
    <property type="component" value="Unplaced"/>
</dbReference>
<reference evidence="3" key="1">
    <citation type="submission" date="2025-08" db="UniProtKB">
        <authorList>
            <consortium name="Ensembl"/>
        </authorList>
    </citation>
    <scope>IDENTIFICATION</scope>
</reference>
<dbReference type="Ensembl" id="ENSLCNT00005015783.1">
    <property type="protein sequence ID" value="ENSLCNP00005014118.1"/>
    <property type="gene ID" value="ENSLCNG00005009270.1"/>
</dbReference>
<dbReference type="SUPFAM" id="SSF47694">
    <property type="entry name" value="Cytochrome c oxidase subunit h"/>
    <property type="match status" value="1"/>
</dbReference>
<proteinExistence type="predicted"/>
<dbReference type="PANTHER" id="PTHR11387">
    <property type="entry name" value="CYTOCHROME C OXIDASE SUBUNIT 6B"/>
    <property type="match status" value="1"/>
</dbReference>
<dbReference type="GO" id="GO:0045277">
    <property type="term" value="C:respiratory chain complex IV"/>
    <property type="evidence" value="ECO:0007669"/>
    <property type="project" value="InterPro"/>
</dbReference>
<protein>
    <submittedName>
        <fullName evidence="3">Uncharacterized protein</fullName>
    </submittedName>
</protein>
<accession>A0A667H162</accession>
<dbReference type="AlphaFoldDB" id="A0A667H162"/>
<evidence type="ECO:0000256" key="2">
    <source>
        <dbReference type="ARBA" id="ARBA00023128"/>
    </source>
</evidence>
<evidence type="ECO:0000256" key="1">
    <source>
        <dbReference type="ARBA" id="ARBA00004173"/>
    </source>
</evidence>
<dbReference type="InterPro" id="IPR036549">
    <property type="entry name" value="CX6/COA6-like_sf"/>
</dbReference>
<comment type="subcellular location">
    <subcellularLocation>
        <location evidence="1">Mitochondrion</location>
    </subcellularLocation>
</comment>